<dbReference type="SMART" id="SM00283">
    <property type="entry name" value="MA"/>
    <property type="match status" value="1"/>
</dbReference>
<dbReference type="GO" id="GO:0005886">
    <property type="term" value="C:plasma membrane"/>
    <property type="evidence" value="ECO:0007669"/>
    <property type="project" value="UniProtKB-SubCell"/>
</dbReference>
<evidence type="ECO:0000256" key="1">
    <source>
        <dbReference type="ARBA" id="ARBA00004651"/>
    </source>
</evidence>
<dbReference type="GO" id="GO:0004888">
    <property type="term" value="F:transmembrane signaling receptor activity"/>
    <property type="evidence" value="ECO:0007669"/>
    <property type="project" value="InterPro"/>
</dbReference>
<gene>
    <name evidence="13" type="ORF">HX882_17675</name>
</gene>
<keyword evidence="4 10" id="KW-0812">Transmembrane</keyword>
<evidence type="ECO:0000259" key="11">
    <source>
        <dbReference type="PROSITE" id="PS50111"/>
    </source>
</evidence>
<dbReference type="Pfam" id="PF00015">
    <property type="entry name" value="MCPsignal"/>
    <property type="match status" value="1"/>
</dbReference>
<keyword evidence="2" id="KW-1003">Cell membrane</keyword>
<dbReference type="PRINTS" id="PR00260">
    <property type="entry name" value="CHEMTRNSDUCR"/>
</dbReference>
<keyword evidence="6 10" id="KW-0472">Membrane</keyword>
<dbReference type="CDD" id="cd06225">
    <property type="entry name" value="HAMP"/>
    <property type="match status" value="1"/>
</dbReference>
<dbReference type="SUPFAM" id="SSF58104">
    <property type="entry name" value="Methyl-accepting chemotaxis protein (MCP) signaling domain"/>
    <property type="match status" value="1"/>
</dbReference>
<dbReference type="GO" id="GO:0006935">
    <property type="term" value="P:chemotaxis"/>
    <property type="evidence" value="ECO:0007669"/>
    <property type="project" value="InterPro"/>
</dbReference>
<feature type="domain" description="HAMP" evidence="12">
    <location>
        <begin position="334"/>
        <end position="386"/>
    </location>
</feature>
<dbReference type="Proteomes" id="UP000539985">
    <property type="component" value="Unassembled WGS sequence"/>
</dbReference>
<dbReference type="PROSITE" id="PS50111">
    <property type="entry name" value="CHEMOTAXIS_TRANSDUC_2"/>
    <property type="match status" value="1"/>
</dbReference>
<accession>A0A7Y7XDV4</accession>
<dbReference type="PANTHER" id="PTHR32089:SF112">
    <property type="entry name" value="LYSOZYME-LIKE PROTEIN-RELATED"/>
    <property type="match status" value="1"/>
</dbReference>
<evidence type="ECO:0000256" key="7">
    <source>
        <dbReference type="ARBA" id="ARBA00023224"/>
    </source>
</evidence>
<reference evidence="13 14" key="1">
    <citation type="submission" date="2020-04" db="EMBL/GenBank/DDBJ databases">
        <title>Molecular characterization of pseudomonads from Agaricus bisporus reveal novel blotch 2 pathogens in Western Europe.</title>
        <authorList>
            <person name="Taparia T."/>
            <person name="Krijger M."/>
            <person name="Haynes E."/>
            <person name="Elpinstone J.G."/>
            <person name="Noble R."/>
            <person name="Van Der Wolf J."/>
        </authorList>
    </citation>
    <scope>NUCLEOTIDE SEQUENCE [LARGE SCALE GENOMIC DNA]</scope>
    <source>
        <strain evidence="13 14">H7001</strain>
    </source>
</reference>
<keyword evidence="3" id="KW-0488">Methylation</keyword>
<name>A0A7Y7XDV4_9PSED</name>
<comment type="similarity">
    <text evidence="8">Belongs to the methyl-accepting chemotaxis (MCP) protein family.</text>
</comment>
<evidence type="ECO:0000313" key="14">
    <source>
        <dbReference type="Proteomes" id="UP000539985"/>
    </source>
</evidence>
<feature type="transmembrane region" description="Helical" evidence="10">
    <location>
        <begin position="12"/>
        <end position="34"/>
    </location>
</feature>
<feature type="transmembrane region" description="Helical" evidence="10">
    <location>
        <begin position="311"/>
        <end position="334"/>
    </location>
</feature>
<sequence length="663" mass="71837">MFKPVLALMNRARYLQKFCLIFLVFMLPFGWLAFDKLATLTVELQGAQRELLGLQAFEAALPAYKAALDLAALHVLSHARNKPDSVTAIEVGRRTLEQTGQTFGDWLGNSPFAARRFMAKDPSTTLGVPQANQVLSALYLDETRAALAQLATLKEIGADSRLTMDGNPQLYRATDLLISEILPLYATLAQTRGYAAYVSGYGFLESTSRATVVSQPALLEPYIEARSGVDNPTARGLMADAAQEARALYISSIVEPYSQSGAYDEASIEHWQERFNRYQPSVEKLDTAFKAVVGDSAALLRERVSSSQERLVSWALLLSAIVLVIIYLFCGFFLSVREALRGIREAMRRLAAGDLGHVLRVRARDEVGDLAEDFNRMRAGIAELIVQVSGFSSTTQGKAEDLSQSATASQRSADRQGAELALIGTSMSELVSSVQEVSRASQTTAQSASRVGDTCREGSRQAGSAAAGIQQLFREMDHSMLAIQAVDEQSRAIALAVGQIRSVSEQTNLLALNTAIEAARAGDQGRGFAVVADEVRHLAIRSQALTGDIQQTIESLQQQVGNAVRTIQSSHASASTRVAEVTLTADIFQAITQAMGEIIDHNLQIASAAEQQAQVVEGVERNTLEIRGLSESNAGEARTTVQVSDEVAGMTRELHRLIAHFKV</sequence>
<dbReference type="GO" id="GO:0007165">
    <property type="term" value="P:signal transduction"/>
    <property type="evidence" value="ECO:0007669"/>
    <property type="project" value="UniProtKB-KW"/>
</dbReference>
<evidence type="ECO:0000313" key="13">
    <source>
        <dbReference type="EMBL" id="NWB97731.1"/>
    </source>
</evidence>
<protein>
    <submittedName>
        <fullName evidence="13">Methyl-accepting chemotaxis protein</fullName>
    </submittedName>
</protein>
<dbReference type="Gene3D" id="1.10.287.950">
    <property type="entry name" value="Methyl-accepting chemotaxis protein"/>
    <property type="match status" value="1"/>
</dbReference>
<feature type="domain" description="Methyl-accepting transducer" evidence="11">
    <location>
        <begin position="391"/>
        <end position="627"/>
    </location>
</feature>
<organism evidence="13 14">
    <name type="scientific">Pseudomonas gingeri</name>
    <dbReference type="NCBI Taxonomy" id="117681"/>
    <lineage>
        <taxon>Bacteria</taxon>
        <taxon>Pseudomonadati</taxon>
        <taxon>Pseudomonadota</taxon>
        <taxon>Gammaproteobacteria</taxon>
        <taxon>Pseudomonadales</taxon>
        <taxon>Pseudomonadaceae</taxon>
        <taxon>Pseudomonas</taxon>
    </lineage>
</organism>
<evidence type="ECO:0000256" key="10">
    <source>
        <dbReference type="SAM" id="Phobius"/>
    </source>
</evidence>
<dbReference type="SMART" id="SM00304">
    <property type="entry name" value="HAMP"/>
    <property type="match status" value="1"/>
</dbReference>
<dbReference type="Pfam" id="PF00672">
    <property type="entry name" value="HAMP"/>
    <property type="match status" value="1"/>
</dbReference>
<keyword evidence="5 10" id="KW-1133">Transmembrane helix</keyword>
<dbReference type="PROSITE" id="PS50885">
    <property type="entry name" value="HAMP"/>
    <property type="match status" value="1"/>
</dbReference>
<keyword evidence="7 9" id="KW-0807">Transducer</keyword>
<dbReference type="InterPro" id="IPR004090">
    <property type="entry name" value="Chemotax_Me-accpt_rcpt"/>
</dbReference>
<dbReference type="AlphaFoldDB" id="A0A7Y7XDV4"/>
<proteinExistence type="inferred from homology"/>
<evidence type="ECO:0000256" key="5">
    <source>
        <dbReference type="ARBA" id="ARBA00022989"/>
    </source>
</evidence>
<evidence type="ECO:0000256" key="4">
    <source>
        <dbReference type="ARBA" id="ARBA00022692"/>
    </source>
</evidence>
<dbReference type="InterPro" id="IPR004089">
    <property type="entry name" value="MCPsignal_dom"/>
</dbReference>
<evidence type="ECO:0000256" key="6">
    <source>
        <dbReference type="ARBA" id="ARBA00023136"/>
    </source>
</evidence>
<dbReference type="InterPro" id="IPR003660">
    <property type="entry name" value="HAMP_dom"/>
</dbReference>
<comment type="caution">
    <text evidence="13">The sequence shown here is derived from an EMBL/GenBank/DDBJ whole genome shotgun (WGS) entry which is preliminary data.</text>
</comment>
<evidence type="ECO:0000256" key="8">
    <source>
        <dbReference type="ARBA" id="ARBA00029447"/>
    </source>
</evidence>
<evidence type="ECO:0000256" key="2">
    <source>
        <dbReference type="ARBA" id="ARBA00022475"/>
    </source>
</evidence>
<evidence type="ECO:0000256" key="3">
    <source>
        <dbReference type="ARBA" id="ARBA00022481"/>
    </source>
</evidence>
<evidence type="ECO:0000256" key="9">
    <source>
        <dbReference type="PROSITE-ProRule" id="PRU00284"/>
    </source>
</evidence>
<evidence type="ECO:0000259" key="12">
    <source>
        <dbReference type="PROSITE" id="PS50885"/>
    </source>
</evidence>
<comment type="subcellular location">
    <subcellularLocation>
        <location evidence="1">Cell membrane</location>
        <topology evidence="1">Multi-pass membrane protein</topology>
    </subcellularLocation>
</comment>
<dbReference type="FunFam" id="1.10.287.950:FF:000001">
    <property type="entry name" value="Methyl-accepting chemotaxis sensory transducer"/>
    <property type="match status" value="1"/>
</dbReference>
<dbReference type="PANTHER" id="PTHR32089">
    <property type="entry name" value="METHYL-ACCEPTING CHEMOTAXIS PROTEIN MCPB"/>
    <property type="match status" value="1"/>
</dbReference>
<dbReference type="EMBL" id="JACAQB010000008">
    <property type="protein sequence ID" value="NWB97731.1"/>
    <property type="molecule type" value="Genomic_DNA"/>
</dbReference>